<dbReference type="Pfam" id="PF00561">
    <property type="entry name" value="Abhydrolase_1"/>
    <property type="match status" value="1"/>
</dbReference>
<feature type="domain" description="AB hydrolase-1" evidence="3">
    <location>
        <begin position="30"/>
        <end position="140"/>
    </location>
</feature>
<reference evidence="4 5" key="1">
    <citation type="submission" date="2018-05" db="EMBL/GenBank/DDBJ databases">
        <title>Genome sequencing and assembly of the regulated plant pathogen Lachnellula willkommii and related sister species for the development of diagnostic species identification markers.</title>
        <authorList>
            <person name="Giroux E."/>
            <person name="Bilodeau G."/>
        </authorList>
    </citation>
    <scope>NUCLEOTIDE SEQUENCE [LARGE SCALE GENOMIC DNA]</scope>
    <source>
        <strain evidence="4 5">CBS 268.59</strain>
    </source>
</reference>
<dbReference type="EMBL" id="QGMK01001629">
    <property type="protein sequence ID" value="TVY65715.1"/>
    <property type="molecule type" value="Genomic_DNA"/>
</dbReference>
<gene>
    <name evidence="4" type="primary">EPHX2_1</name>
    <name evidence="4" type="ORF">LSUE1_G007945</name>
</gene>
<comment type="caution">
    <text evidence="4">The sequence shown here is derived from an EMBL/GenBank/DDBJ whole genome shotgun (WGS) entry which is preliminary data.</text>
</comment>
<dbReference type="Gene3D" id="3.40.50.1820">
    <property type="entry name" value="alpha/beta hydrolase"/>
    <property type="match status" value="1"/>
</dbReference>
<organism evidence="4 5">
    <name type="scientific">Lachnellula suecica</name>
    <dbReference type="NCBI Taxonomy" id="602035"/>
    <lineage>
        <taxon>Eukaryota</taxon>
        <taxon>Fungi</taxon>
        <taxon>Dikarya</taxon>
        <taxon>Ascomycota</taxon>
        <taxon>Pezizomycotina</taxon>
        <taxon>Leotiomycetes</taxon>
        <taxon>Helotiales</taxon>
        <taxon>Lachnaceae</taxon>
        <taxon>Lachnellula</taxon>
    </lineage>
</organism>
<dbReference type="SUPFAM" id="SSF53474">
    <property type="entry name" value="alpha/beta-Hydrolases"/>
    <property type="match status" value="1"/>
</dbReference>
<evidence type="ECO:0000256" key="1">
    <source>
        <dbReference type="ARBA" id="ARBA00022801"/>
    </source>
</evidence>
<name>A0A8T9C2Z8_9HELO</name>
<evidence type="ECO:0000259" key="3">
    <source>
        <dbReference type="Pfam" id="PF00561"/>
    </source>
</evidence>
<keyword evidence="5" id="KW-1185">Reference proteome</keyword>
<keyword evidence="1 4" id="KW-0378">Hydrolase</keyword>
<dbReference type="InterPro" id="IPR029058">
    <property type="entry name" value="AB_hydrolase_fold"/>
</dbReference>
<dbReference type="OrthoDB" id="284184at2759"/>
<feature type="non-terminal residue" evidence="4">
    <location>
        <position position="220"/>
    </location>
</feature>
<sequence>MPPNRPNKSFAVPSGSTYAYHYHPSSNEKPTLLFLHGFPSTSHEWRYQTAYFSSKGYGILAPDLLGYGLSSKPLEVKKYLGSAMSADIIAILTREGLTSGNVVGIAHDWGTSLLSQLAFRYPSYFKQFVFISVPYQPPGRGMDIEKVNAMTKKQIGYENFGYWLFFTHPEAGKLIGEKWESFFSLAYSEDAKNWTTDFAGTGAIEKFIRADRRFKVGDWV</sequence>
<dbReference type="AlphaFoldDB" id="A0A8T9C2Z8"/>
<evidence type="ECO:0000256" key="2">
    <source>
        <dbReference type="ARBA" id="ARBA00038334"/>
    </source>
</evidence>
<protein>
    <submittedName>
        <fullName evidence="4">Bifunctional epoxide hydrolase</fullName>
    </submittedName>
</protein>
<dbReference type="PANTHER" id="PTHR43329">
    <property type="entry name" value="EPOXIDE HYDROLASE"/>
    <property type="match status" value="1"/>
</dbReference>
<dbReference type="Proteomes" id="UP000469558">
    <property type="component" value="Unassembled WGS sequence"/>
</dbReference>
<dbReference type="GO" id="GO:0016787">
    <property type="term" value="F:hydrolase activity"/>
    <property type="evidence" value="ECO:0007669"/>
    <property type="project" value="UniProtKB-KW"/>
</dbReference>
<dbReference type="PRINTS" id="PR00412">
    <property type="entry name" value="EPOXHYDRLASE"/>
</dbReference>
<evidence type="ECO:0000313" key="4">
    <source>
        <dbReference type="EMBL" id="TVY65715.1"/>
    </source>
</evidence>
<comment type="similarity">
    <text evidence="2">Belongs to the AB hydrolase superfamily. Epoxide hydrolase family.</text>
</comment>
<dbReference type="InterPro" id="IPR000639">
    <property type="entry name" value="Epox_hydrolase-like"/>
</dbReference>
<dbReference type="InterPro" id="IPR000073">
    <property type="entry name" value="AB_hydrolase_1"/>
</dbReference>
<evidence type="ECO:0000313" key="5">
    <source>
        <dbReference type="Proteomes" id="UP000469558"/>
    </source>
</evidence>
<proteinExistence type="inferred from homology"/>
<accession>A0A8T9C2Z8</accession>